<dbReference type="Gene3D" id="3.40.50.1820">
    <property type="entry name" value="alpha/beta hydrolase"/>
    <property type="match status" value="1"/>
</dbReference>
<feature type="compositionally biased region" description="Basic and acidic residues" evidence="1">
    <location>
        <begin position="42"/>
        <end position="57"/>
    </location>
</feature>
<evidence type="ECO:0000256" key="1">
    <source>
        <dbReference type="SAM" id="MobiDB-lite"/>
    </source>
</evidence>
<dbReference type="Proteomes" id="UP000286208">
    <property type="component" value="Unassembled WGS sequence"/>
</dbReference>
<organism evidence="3 4">
    <name type="scientific">Prescottella agglutinans</name>
    <dbReference type="NCBI Taxonomy" id="1644129"/>
    <lineage>
        <taxon>Bacteria</taxon>
        <taxon>Bacillati</taxon>
        <taxon>Actinomycetota</taxon>
        <taxon>Actinomycetes</taxon>
        <taxon>Mycobacteriales</taxon>
        <taxon>Nocardiaceae</taxon>
        <taxon>Prescottella</taxon>
    </lineage>
</organism>
<dbReference type="InterPro" id="IPR000073">
    <property type="entry name" value="AB_hydrolase_1"/>
</dbReference>
<gene>
    <name evidence="3" type="ORF">EGT67_04250</name>
</gene>
<dbReference type="SUPFAM" id="SSF53474">
    <property type="entry name" value="alpha/beta-Hydrolases"/>
    <property type="match status" value="1"/>
</dbReference>
<proteinExistence type="predicted"/>
<dbReference type="Pfam" id="PF12697">
    <property type="entry name" value="Abhydrolase_6"/>
    <property type="match status" value="1"/>
</dbReference>
<dbReference type="PANTHER" id="PTHR43689:SF8">
    <property type="entry name" value="ALPHA_BETA-HYDROLASES SUPERFAMILY PROTEIN"/>
    <property type="match status" value="1"/>
</dbReference>
<reference evidence="3 4" key="1">
    <citation type="submission" date="2018-11" db="EMBL/GenBank/DDBJ databases">
        <title>Rhodococcus spongicola sp. nov. and Rhodococcus xishaensis sp. nov. from marine sponges.</title>
        <authorList>
            <person name="Li L."/>
            <person name="Lin H.W."/>
        </authorList>
    </citation>
    <scope>NUCLEOTIDE SEQUENCE [LARGE SCALE GENOMIC DNA]</scope>
    <source>
        <strain evidence="3 4">CCTCC AB2014297</strain>
    </source>
</reference>
<evidence type="ECO:0000313" key="4">
    <source>
        <dbReference type="Proteomes" id="UP000286208"/>
    </source>
</evidence>
<dbReference type="AlphaFoldDB" id="A0A3S3BFX3"/>
<evidence type="ECO:0000259" key="2">
    <source>
        <dbReference type="Pfam" id="PF12697"/>
    </source>
</evidence>
<dbReference type="InterPro" id="IPR029058">
    <property type="entry name" value="AB_hydrolase_fold"/>
</dbReference>
<feature type="region of interest" description="Disordered" evidence="1">
    <location>
        <begin position="1"/>
        <end position="62"/>
    </location>
</feature>
<comment type="caution">
    <text evidence="3">The sequence shown here is derived from an EMBL/GenBank/DDBJ whole genome shotgun (WGS) entry which is preliminary data.</text>
</comment>
<accession>A0A3S3BFX3</accession>
<dbReference type="OrthoDB" id="9770427at2"/>
<protein>
    <submittedName>
        <fullName evidence="3">Alpha/beta hydrolase</fullName>
    </submittedName>
</protein>
<dbReference type="PANTHER" id="PTHR43689">
    <property type="entry name" value="HYDROLASE"/>
    <property type="match status" value="1"/>
</dbReference>
<name>A0A3S3BFX3_9NOCA</name>
<keyword evidence="4" id="KW-1185">Reference proteome</keyword>
<evidence type="ECO:0000313" key="3">
    <source>
        <dbReference type="EMBL" id="RVW10395.1"/>
    </source>
</evidence>
<sequence length="322" mass="34920">MHVKRSARPRRSGRIESPRPTAGPGCTSSRHRASRAASGPDRSTRREDVAVRTDSFEGPHVLSAGSGGRTVVLLHGYSDHGGTWQKVTPTLARHFRVLVVDLPGFGRSAGTWREPLIDGYVETLSALTDDEPGPVSVIGNSLGAVTALAWASARPDRVADVVLSDMPGISRIPRSWTRGTELRMDRMARVLAGPVPDRYVQQMIGAMYAGAALRHPRRADARVRADYTQHYATKRQVADLLAIGRVVIREIADLPIPAMIDALTVPALLLWGANDLLTPARAARRITTTTDRRVAIIPSCGHCPQLDCPSEFLAEVLPFLDG</sequence>
<dbReference type="EMBL" id="RKLP01000002">
    <property type="protein sequence ID" value="RVW10395.1"/>
    <property type="molecule type" value="Genomic_DNA"/>
</dbReference>
<dbReference type="GO" id="GO:0016787">
    <property type="term" value="F:hydrolase activity"/>
    <property type="evidence" value="ECO:0007669"/>
    <property type="project" value="UniProtKB-KW"/>
</dbReference>
<dbReference type="PRINTS" id="PR00111">
    <property type="entry name" value="ABHYDROLASE"/>
</dbReference>
<feature type="domain" description="AB hydrolase-1" evidence="2">
    <location>
        <begin position="71"/>
        <end position="315"/>
    </location>
</feature>
<keyword evidence="3" id="KW-0378">Hydrolase</keyword>
<feature type="compositionally biased region" description="Basic residues" evidence="1">
    <location>
        <begin position="1"/>
        <end position="12"/>
    </location>
</feature>